<evidence type="ECO:0000259" key="1">
    <source>
        <dbReference type="Pfam" id="PF06985"/>
    </source>
</evidence>
<dbReference type="EMBL" id="JAULSU010000005">
    <property type="protein sequence ID" value="KAK0616437.1"/>
    <property type="molecule type" value="Genomic_DNA"/>
</dbReference>
<keyword evidence="3" id="KW-1185">Reference proteome</keyword>
<comment type="caution">
    <text evidence="2">The sequence shown here is derived from an EMBL/GenBank/DDBJ whole genome shotgun (WGS) entry which is preliminary data.</text>
</comment>
<sequence>METNTRCGKCTELSIDHLLALAEEYPRFQGEGPVDYGYYQHHASITDLEESANHGCDLCQFLVSHLKGLRWVTGGRKPYYDPDFLEGSSDSVYDSVKRHSASDVRIAIGALRQETPSLADIDVFDCIRVQFGPSEPLDSAWHGWNYTQLLIRIEETVLDIPLSVRGLPVGRRAIGQYLGSPTNFGIAEHWLRECEERHDDCSVIPKAPVLPTRVIDVGVGTDNLSLHYPHGAAGRYVALSHCWGGRITPTLSASTHDPFLRGIPYDQLPANFQDAVVITRRLGIRYLWIDSLCIIQDSVQDWLEESKKMGGIYEDATLTIAAMTSSKSTDGILGTNQTKAKQPDSVSIPALRAGDRTVNARVEALPKKKDQEYLADLITNSVLASRGWTLQESVLSARVLFFGAKQIYWRCHSGFQYADGRLSQLGEAWVLPDFPDLKDSCPAMRSYQFSSAVGRPLSNAGVDEKEAILEEYYHLVHDYTRRLLTVVSDKLPAFSGLAQRTHRAVGGAYLAGLLSDDIKRSLLFYPSVSFDSKPAATGMEYRAPSWSWASLDHSIRFVNDLDASGPLDLRIINHKVTLRKDDNPYGEVTGAHLVVEGVTVPLYRSAQLFKTGGYFAYEGWSRFDSPVHGRWIPVANDSIRGRHIVECVADITGIEIETEEADLRIDPQAYLSEEYVGLFVTTGSWGDLYFLILEPAASEGPKVYRRAGFLSLPGHEMEWISELVKEIITMV</sequence>
<dbReference type="PANTHER" id="PTHR33112">
    <property type="entry name" value="DOMAIN PROTEIN, PUTATIVE-RELATED"/>
    <property type="match status" value="1"/>
</dbReference>
<dbReference type="Pfam" id="PF06985">
    <property type="entry name" value="HET"/>
    <property type="match status" value="1"/>
</dbReference>
<dbReference type="Proteomes" id="UP001175000">
    <property type="component" value="Unassembled WGS sequence"/>
</dbReference>
<accession>A0AA39WJC0</accession>
<dbReference type="InterPro" id="IPR010730">
    <property type="entry name" value="HET"/>
</dbReference>
<dbReference type="PANTHER" id="PTHR33112:SF16">
    <property type="entry name" value="HETEROKARYON INCOMPATIBILITY DOMAIN-CONTAINING PROTEIN"/>
    <property type="match status" value="1"/>
</dbReference>
<protein>
    <submittedName>
        <fullName evidence="2">Heterokaryon incompatibility protein-domain-containing protein</fullName>
    </submittedName>
</protein>
<feature type="domain" description="Heterokaryon incompatibility" evidence="1">
    <location>
        <begin position="236"/>
        <end position="392"/>
    </location>
</feature>
<proteinExistence type="predicted"/>
<name>A0AA39WJC0_9PEZI</name>
<evidence type="ECO:0000313" key="2">
    <source>
        <dbReference type="EMBL" id="KAK0616437.1"/>
    </source>
</evidence>
<evidence type="ECO:0000313" key="3">
    <source>
        <dbReference type="Proteomes" id="UP001175000"/>
    </source>
</evidence>
<organism evidence="2 3">
    <name type="scientific">Immersiella caudata</name>
    <dbReference type="NCBI Taxonomy" id="314043"/>
    <lineage>
        <taxon>Eukaryota</taxon>
        <taxon>Fungi</taxon>
        <taxon>Dikarya</taxon>
        <taxon>Ascomycota</taxon>
        <taxon>Pezizomycotina</taxon>
        <taxon>Sordariomycetes</taxon>
        <taxon>Sordariomycetidae</taxon>
        <taxon>Sordariales</taxon>
        <taxon>Lasiosphaeriaceae</taxon>
        <taxon>Immersiella</taxon>
    </lineage>
</organism>
<dbReference type="AlphaFoldDB" id="A0AA39WJC0"/>
<gene>
    <name evidence="2" type="ORF">B0T14DRAFT_568040</name>
</gene>
<reference evidence="2" key="1">
    <citation type="submission" date="2023-06" db="EMBL/GenBank/DDBJ databases">
        <title>Genome-scale phylogeny and comparative genomics of the fungal order Sordariales.</title>
        <authorList>
            <consortium name="Lawrence Berkeley National Laboratory"/>
            <person name="Hensen N."/>
            <person name="Bonometti L."/>
            <person name="Westerberg I."/>
            <person name="Brannstrom I.O."/>
            <person name="Guillou S."/>
            <person name="Cros-Aarteil S."/>
            <person name="Calhoun S."/>
            <person name="Haridas S."/>
            <person name="Kuo A."/>
            <person name="Mondo S."/>
            <person name="Pangilinan J."/>
            <person name="Riley R."/>
            <person name="Labutti K."/>
            <person name="Andreopoulos B."/>
            <person name="Lipzen A."/>
            <person name="Chen C."/>
            <person name="Yanf M."/>
            <person name="Daum C."/>
            <person name="Ng V."/>
            <person name="Clum A."/>
            <person name="Steindorff A."/>
            <person name="Ohm R."/>
            <person name="Martin F."/>
            <person name="Silar P."/>
            <person name="Natvig D."/>
            <person name="Lalanne C."/>
            <person name="Gautier V."/>
            <person name="Ament-Velasquez S.L."/>
            <person name="Kruys A."/>
            <person name="Hutchinson M.I."/>
            <person name="Powell A.J."/>
            <person name="Barry K."/>
            <person name="Miller A.N."/>
            <person name="Grigoriev I.V."/>
            <person name="Debuchy R."/>
            <person name="Gladieux P."/>
            <person name="Thoren M.H."/>
            <person name="Johannesson H."/>
        </authorList>
    </citation>
    <scope>NUCLEOTIDE SEQUENCE</scope>
    <source>
        <strain evidence="2">CBS 606.72</strain>
    </source>
</reference>